<dbReference type="InterPro" id="IPR050090">
    <property type="entry name" value="Tyrosine_recombinase_XerCD"/>
</dbReference>
<keyword evidence="5" id="KW-0233">DNA recombination</keyword>
<dbReference type="InterPro" id="IPR010998">
    <property type="entry name" value="Integrase_recombinase_N"/>
</dbReference>
<dbReference type="Proteomes" id="UP000665020">
    <property type="component" value="Chromosome"/>
</dbReference>
<name>A0A8A7KDW9_9FIRM</name>
<evidence type="ECO:0000313" key="8">
    <source>
        <dbReference type="EMBL" id="QTL97818.1"/>
    </source>
</evidence>
<reference evidence="8" key="1">
    <citation type="submission" date="2019-12" db="EMBL/GenBank/DDBJ databases">
        <authorList>
            <person name="zhang j."/>
            <person name="sun C.M."/>
        </authorList>
    </citation>
    <scope>NUCLEOTIDE SEQUENCE</scope>
    <source>
        <strain evidence="8">NS-1</strain>
    </source>
</reference>
<dbReference type="KEGG" id="ifn:GM661_07370"/>
<dbReference type="InterPro" id="IPR004107">
    <property type="entry name" value="Integrase_SAM-like_N"/>
</dbReference>
<organism evidence="8 9">
    <name type="scientific">Iocasia fonsfrigidae</name>
    <dbReference type="NCBI Taxonomy" id="2682810"/>
    <lineage>
        <taxon>Bacteria</taxon>
        <taxon>Bacillati</taxon>
        <taxon>Bacillota</taxon>
        <taxon>Clostridia</taxon>
        <taxon>Halanaerobiales</taxon>
        <taxon>Halanaerobiaceae</taxon>
        <taxon>Iocasia</taxon>
    </lineage>
</organism>
<dbReference type="Gene3D" id="1.10.150.130">
    <property type="match status" value="1"/>
</dbReference>
<dbReference type="InterPro" id="IPR013762">
    <property type="entry name" value="Integrase-like_cat_sf"/>
</dbReference>
<evidence type="ECO:0000256" key="3">
    <source>
        <dbReference type="ARBA" id="ARBA00022908"/>
    </source>
</evidence>
<accession>A0A8A7KDW9</accession>
<dbReference type="EMBL" id="CP046640">
    <property type="protein sequence ID" value="QTL97818.1"/>
    <property type="molecule type" value="Genomic_DNA"/>
</dbReference>
<proteinExistence type="inferred from homology"/>
<dbReference type="NCBIfam" id="NF040815">
    <property type="entry name" value="recomb_XerA_Arch"/>
    <property type="match status" value="1"/>
</dbReference>
<evidence type="ECO:0000259" key="7">
    <source>
        <dbReference type="Pfam" id="PF13495"/>
    </source>
</evidence>
<protein>
    <submittedName>
        <fullName evidence="8">Tyrosine-type recombinase/integrase</fullName>
    </submittedName>
</protein>
<comment type="function">
    <text evidence="1">Site-specific tyrosine recombinase, which acts by catalyzing the cutting and rejoining of the recombining DNA molecules.</text>
</comment>
<dbReference type="Pfam" id="PF13495">
    <property type="entry name" value="Phage_int_SAM_4"/>
    <property type="match status" value="1"/>
</dbReference>
<dbReference type="AlphaFoldDB" id="A0A8A7KDW9"/>
<dbReference type="RefSeq" id="WP_230869420.1">
    <property type="nucleotide sequence ID" value="NZ_CP046640.1"/>
</dbReference>
<evidence type="ECO:0000313" key="9">
    <source>
        <dbReference type="Proteomes" id="UP000665020"/>
    </source>
</evidence>
<feature type="domain" description="Tyr recombinase" evidence="6">
    <location>
        <begin position="185"/>
        <end position="345"/>
    </location>
</feature>
<dbReference type="Gene3D" id="1.10.443.10">
    <property type="entry name" value="Intergrase catalytic core"/>
    <property type="match status" value="1"/>
</dbReference>
<keyword evidence="9" id="KW-1185">Reference proteome</keyword>
<dbReference type="PANTHER" id="PTHR30349">
    <property type="entry name" value="PHAGE INTEGRASE-RELATED"/>
    <property type="match status" value="1"/>
</dbReference>
<dbReference type="PANTHER" id="PTHR30349:SF64">
    <property type="entry name" value="PROPHAGE INTEGRASE INTD-RELATED"/>
    <property type="match status" value="1"/>
</dbReference>
<evidence type="ECO:0000256" key="1">
    <source>
        <dbReference type="ARBA" id="ARBA00003283"/>
    </source>
</evidence>
<dbReference type="GO" id="GO:0015074">
    <property type="term" value="P:DNA integration"/>
    <property type="evidence" value="ECO:0007669"/>
    <property type="project" value="UniProtKB-KW"/>
</dbReference>
<gene>
    <name evidence="8" type="ORF">GM661_07370</name>
</gene>
<sequence>MFIKLFCGGDGNFLIVKFNYSSLIVEKLKKINDSRYIKSKNYWQIPGDRKVLKKLFFLFKNEEVKLDESLLRFKNCNMIINKKYNDLLKEYTKVIKLSGYSTHTYKNYLCHLKRFILYSEGKLISIRQRDIESYLLYLLEIRNCSHSYVNQAISAIKLFYKKVLNENQIDINLTRPKKKKRLPKVLSLNEIKKVIQITHNLKHKTILVFIYSSGLRVSEVVKIKMNHIDIERKMLRVPQSKGKKDRYTILSDTALLYLRAYRSKYKIYEWLFPGRGEKHLSVRSVQKIFKKAVSKANIKKDVSVHSLRHSFATHLLENGTDIRYIQEFLGHKSTKTTEIYTHVSKAQYKKIKSPLDQLLKNQ</sequence>
<evidence type="ECO:0000256" key="5">
    <source>
        <dbReference type="ARBA" id="ARBA00023172"/>
    </source>
</evidence>
<dbReference type="InterPro" id="IPR011010">
    <property type="entry name" value="DNA_brk_join_enz"/>
</dbReference>
<keyword evidence="3" id="KW-0229">DNA integration</keyword>
<keyword evidence="4" id="KW-0238">DNA-binding</keyword>
<evidence type="ECO:0000256" key="2">
    <source>
        <dbReference type="ARBA" id="ARBA00008857"/>
    </source>
</evidence>
<dbReference type="GO" id="GO:0006310">
    <property type="term" value="P:DNA recombination"/>
    <property type="evidence" value="ECO:0007669"/>
    <property type="project" value="UniProtKB-KW"/>
</dbReference>
<comment type="similarity">
    <text evidence="2">Belongs to the 'phage' integrase family.</text>
</comment>
<dbReference type="SUPFAM" id="SSF56349">
    <property type="entry name" value="DNA breaking-rejoining enzymes"/>
    <property type="match status" value="1"/>
</dbReference>
<evidence type="ECO:0000256" key="4">
    <source>
        <dbReference type="ARBA" id="ARBA00023125"/>
    </source>
</evidence>
<dbReference type="InterPro" id="IPR002104">
    <property type="entry name" value="Integrase_catalytic"/>
</dbReference>
<evidence type="ECO:0000259" key="6">
    <source>
        <dbReference type="Pfam" id="PF00589"/>
    </source>
</evidence>
<dbReference type="GO" id="GO:0003677">
    <property type="term" value="F:DNA binding"/>
    <property type="evidence" value="ECO:0007669"/>
    <property type="project" value="UniProtKB-KW"/>
</dbReference>
<dbReference type="Pfam" id="PF00589">
    <property type="entry name" value="Phage_integrase"/>
    <property type="match status" value="1"/>
</dbReference>
<feature type="domain" description="Integrase SAM-like N-terminal" evidence="7">
    <location>
        <begin position="87"/>
        <end position="167"/>
    </location>
</feature>